<feature type="transmembrane region" description="Helical" evidence="6">
    <location>
        <begin position="110"/>
        <end position="130"/>
    </location>
</feature>
<feature type="transmembrane region" description="Helical" evidence="6">
    <location>
        <begin position="47"/>
        <end position="66"/>
    </location>
</feature>
<comment type="caution">
    <text evidence="7">The sequence shown here is derived from an EMBL/GenBank/DDBJ whole genome shotgun (WGS) entry which is preliminary data.</text>
</comment>
<feature type="transmembrane region" description="Helical" evidence="6">
    <location>
        <begin position="580"/>
        <end position="606"/>
    </location>
</feature>
<dbReference type="GO" id="GO:0035673">
    <property type="term" value="F:oligopeptide transmembrane transporter activity"/>
    <property type="evidence" value="ECO:0007669"/>
    <property type="project" value="InterPro"/>
</dbReference>
<evidence type="ECO:0000313" key="7">
    <source>
        <dbReference type="EMBL" id="PHN07498.1"/>
    </source>
</evidence>
<evidence type="ECO:0000256" key="1">
    <source>
        <dbReference type="ARBA" id="ARBA00004141"/>
    </source>
</evidence>
<reference evidence="7 8" key="1">
    <citation type="submission" date="2017-10" db="EMBL/GenBank/DDBJ databases">
        <title>The draft genome sequence of Lewinella nigricans NBRC 102662.</title>
        <authorList>
            <person name="Wang K."/>
        </authorList>
    </citation>
    <scope>NUCLEOTIDE SEQUENCE [LARGE SCALE GENOMIC DNA]</scope>
    <source>
        <strain evidence="7 8">NBRC 102662</strain>
    </source>
</reference>
<feature type="transmembrane region" description="Helical" evidence="6">
    <location>
        <begin position="402"/>
        <end position="421"/>
    </location>
</feature>
<evidence type="ECO:0000313" key="8">
    <source>
        <dbReference type="Proteomes" id="UP000223913"/>
    </source>
</evidence>
<feature type="transmembrane region" description="Helical" evidence="6">
    <location>
        <begin position="499"/>
        <end position="518"/>
    </location>
</feature>
<comment type="subcellular location">
    <subcellularLocation>
        <location evidence="1">Membrane</location>
        <topology evidence="1">Multi-pass membrane protein</topology>
    </subcellularLocation>
</comment>
<dbReference type="InterPro" id="IPR004814">
    <property type="entry name" value="Oligopep_transpt"/>
</dbReference>
<feature type="transmembrane region" description="Helical" evidence="6">
    <location>
        <begin position="341"/>
        <end position="364"/>
    </location>
</feature>
<accession>A0A2D0NGF7</accession>
<feature type="transmembrane region" description="Helical" evidence="6">
    <location>
        <begin position="264"/>
        <end position="283"/>
    </location>
</feature>
<feature type="transmembrane region" description="Helical" evidence="6">
    <location>
        <begin position="316"/>
        <end position="335"/>
    </location>
</feature>
<proteinExistence type="predicted"/>
<keyword evidence="4 6" id="KW-1133">Transmembrane helix</keyword>
<evidence type="ECO:0000256" key="3">
    <source>
        <dbReference type="ARBA" id="ARBA00022692"/>
    </source>
</evidence>
<dbReference type="OrthoDB" id="9809340at2"/>
<name>A0A2D0NGF7_FLAN2</name>
<sequence>MDQPKHRPYIGPEIKLPEVTVKAFFLGALLSVILSAANAYLGLFAGMTVSASIPAAVLSMAILRIFKNHNILENNIVQTAASAGESLAAGVIFTFPALVLMGYWTEFNYLETVLIALCGGVLGVLFTIPLRSALIVKQNLQFPEGVATSEVLKTGEKGGGAVKYLLWGGIAGALAKFMEAGFKLWHGVFESATLAGNRLYAYFGMNLSPALIAVGYIVGIRIASLVFIGGVISWWLAIPLYVAFVGAPEGDAVGIGGAIWSGQIRYLGVGAMVVGGLWALINLRGAISMAVKSGMDALKKGGAGVNQLRTEMDAPMSWVIIAIGAMIVPVFIIYIREIEQVGITALMSILMVIAGFLFSAVAGYMAGLVGSSNNPISGVTIATILTSALILLALLGSGAEKGPAAAILIGAVVCCAAAIAGDNMQDLKAGHILGATPQSQQIMQMVGVTAAALVLPLVLQLLNTAYGFGPATEAQPDALAAPQATLMESVARGVFSGDLPWTMVYIGAALGVVIILLDKFQESRGSDFRIPVLAVAVGLYLPFELDSAIMLGGIIAWAVGRYKRQQPNWSEETENESGPGLLFASGLITGEALIGIFLAIPVAIYGSGDIMALLESPLPSVIGLAVVLGICAWLYSIGKKELE</sequence>
<feature type="transmembrane region" description="Helical" evidence="6">
    <location>
        <begin position="87"/>
        <end position="104"/>
    </location>
</feature>
<keyword evidence="8" id="KW-1185">Reference proteome</keyword>
<dbReference type="Pfam" id="PF03169">
    <property type="entry name" value="OPT"/>
    <property type="match status" value="1"/>
</dbReference>
<organism evidence="7 8">
    <name type="scientific">Flavilitoribacter nigricans (strain ATCC 23147 / DSM 23189 / NBRC 102662 / NCIMB 1420 / SS-2)</name>
    <name type="common">Lewinella nigricans</name>
    <dbReference type="NCBI Taxonomy" id="1122177"/>
    <lineage>
        <taxon>Bacteria</taxon>
        <taxon>Pseudomonadati</taxon>
        <taxon>Bacteroidota</taxon>
        <taxon>Saprospiria</taxon>
        <taxon>Saprospirales</taxon>
        <taxon>Lewinellaceae</taxon>
        <taxon>Flavilitoribacter</taxon>
    </lineage>
</organism>
<evidence type="ECO:0000256" key="5">
    <source>
        <dbReference type="ARBA" id="ARBA00023136"/>
    </source>
</evidence>
<keyword evidence="2" id="KW-0813">Transport</keyword>
<evidence type="ECO:0000256" key="6">
    <source>
        <dbReference type="SAM" id="Phobius"/>
    </source>
</evidence>
<evidence type="ECO:0000256" key="4">
    <source>
        <dbReference type="ARBA" id="ARBA00022989"/>
    </source>
</evidence>
<dbReference type="InterPro" id="IPR045035">
    <property type="entry name" value="YSL-like"/>
</dbReference>
<dbReference type="RefSeq" id="WP_099148949.1">
    <property type="nucleotide sequence ID" value="NZ_PDUD01000009.1"/>
</dbReference>
<feature type="transmembrane region" description="Helical" evidence="6">
    <location>
        <begin position="225"/>
        <end position="244"/>
    </location>
</feature>
<feature type="transmembrane region" description="Helical" evidence="6">
    <location>
        <begin position="199"/>
        <end position="218"/>
    </location>
</feature>
<feature type="transmembrane region" description="Helical" evidence="6">
    <location>
        <begin position="442"/>
        <end position="462"/>
    </location>
</feature>
<dbReference type="PANTHER" id="PTHR31645">
    <property type="entry name" value="OLIGOPEPTIDE TRANSPORTER YGL114W-RELATED"/>
    <property type="match status" value="1"/>
</dbReference>
<evidence type="ECO:0000256" key="2">
    <source>
        <dbReference type="ARBA" id="ARBA00022448"/>
    </source>
</evidence>
<dbReference type="InterPro" id="IPR004813">
    <property type="entry name" value="OPT"/>
</dbReference>
<dbReference type="NCBIfam" id="TIGR00728">
    <property type="entry name" value="OPT_sfam"/>
    <property type="match status" value="1"/>
</dbReference>
<dbReference type="GO" id="GO:0016020">
    <property type="term" value="C:membrane"/>
    <property type="evidence" value="ECO:0007669"/>
    <property type="project" value="UniProtKB-SubCell"/>
</dbReference>
<protein>
    <submittedName>
        <fullName evidence="7">Oligopeptide transporter, OPT family</fullName>
    </submittedName>
</protein>
<dbReference type="AlphaFoldDB" id="A0A2D0NGF7"/>
<feature type="transmembrane region" description="Helical" evidence="6">
    <location>
        <begin position="618"/>
        <end position="637"/>
    </location>
</feature>
<keyword evidence="5 6" id="KW-0472">Membrane</keyword>
<feature type="transmembrane region" description="Helical" evidence="6">
    <location>
        <begin position="376"/>
        <end position="396"/>
    </location>
</feature>
<dbReference type="Proteomes" id="UP000223913">
    <property type="component" value="Unassembled WGS sequence"/>
</dbReference>
<dbReference type="PANTHER" id="PTHR31645:SF0">
    <property type="entry name" value="OLIGOPEPTIDE TRANSPORTER YGL114W-RELATED"/>
    <property type="match status" value="1"/>
</dbReference>
<gene>
    <name evidence="7" type="ORF">CRP01_05195</name>
</gene>
<feature type="transmembrane region" description="Helical" evidence="6">
    <location>
        <begin position="21"/>
        <end position="41"/>
    </location>
</feature>
<feature type="transmembrane region" description="Helical" evidence="6">
    <location>
        <begin position="530"/>
        <end position="560"/>
    </location>
</feature>
<keyword evidence="3 6" id="KW-0812">Transmembrane</keyword>
<dbReference type="EMBL" id="PDUD01000009">
    <property type="protein sequence ID" value="PHN07498.1"/>
    <property type="molecule type" value="Genomic_DNA"/>
</dbReference>
<dbReference type="NCBIfam" id="TIGR00733">
    <property type="entry name" value="OPT family oligopeptide transporter"/>
    <property type="match status" value="1"/>
</dbReference>